<feature type="region of interest" description="Disordered" evidence="6">
    <location>
        <begin position="20"/>
        <end position="72"/>
    </location>
</feature>
<evidence type="ECO:0000313" key="9">
    <source>
        <dbReference type="Proteomes" id="UP000509626"/>
    </source>
</evidence>
<sequence>MSQPSVLRRRILQSTAAAGTFLTAGRLSTRGRASSRQQGDPPEELPPAEDPDVDRIAADPTDVPPPVDWNTPREHEITLRSEELVAEIEPGATFRYMTYEGRIPGPLIRVREGDTIDLTFEVPADLNRDAHNVDFHAVYGPGGGAADTTLAPGDAPARIRFRTVYPGIHIYHCAVPLMDYHVSSGMFGAILVEPADGLPAVDREFYLGQHELYTNGDPGVDGHHTFDFGGLGEEGPTYVVFNGEAYAFTDDGYGPLSAETDETVRVYFANGGPNLPCAWHAIGNVWSRLYRDGDLVSEPARYVETTPVAPGTTTAAEMELPVPGPITVVDHALTRPVRRGARGVIEVEGESDLGIYDPDP</sequence>
<dbReference type="EC" id="1.7.2.1" evidence="8"/>
<evidence type="ECO:0000256" key="4">
    <source>
        <dbReference type="ARBA" id="ARBA00023008"/>
    </source>
</evidence>
<dbReference type="PROSITE" id="PS51318">
    <property type="entry name" value="TAT"/>
    <property type="match status" value="1"/>
</dbReference>
<dbReference type="InterPro" id="IPR011706">
    <property type="entry name" value="Cu-oxidase_C"/>
</dbReference>
<feature type="compositionally biased region" description="Acidic residues" evidence="6">
    <location>
        <begin position="41"/>
        <end position="52"/>
    </location>
</feature>
<evidence type="ECO:0000313" key="8">
    <source>
        <dbReference type="EMBL" id="QLG60495.1"/>
    </source>
</evidence>
<protein>
    <submittedName>
        <fullName evidence="8">Nitrite reductase, copper-containing</fullName>
        <ecNumber evidence="8">1.7.2.1</ecNumber>
    </submittedName>
</protein>
<keyword evidence="9" id="KW-1185">Reference proteome</keyword>
<dbReference type="InterPro" id="IPR006311">
    <property type="entry name" value="TAT_signal"/>
</dbReference>
<evidence type="ECO:0000256" key="1">
    <source>
        <dbReference type="ARBA" id="ARBA00022723"/>
    </source>
</evidence>
<dbReference type="GO" id="GO:0050421">
    <property type="term" value="F:nitrite reductase (NO-forming) activity"/>
    <property type="evidence" value="ECO:0007669"/>
    <property type="project" value="UniProtKB-EC"/>
</dbReference>
<proteinExistence type="predicted"/>
<feature type="binding site" description="type 1 copper site" evidence="5">
    <location>
        <position position="331"/>
    </location>
    <ligand>
        <name>Cu cation</name>
        <dbReference type="ChEBI" id="CHEBI:23378"/>
        <label>1</label>
    </ligand>
</feature>
<dbReference type="CDD" id="cd04208">
    <property type="entry name" value="CuRO_2_CuNIR"/>
    <property type="match status" value="1"/>
</dbReference>
<feature type="binding site" description="type 2 copper site" evidence="5">
    <location>
        <position position="173"/>
    </location>
    <ligand>
        <name>Cu cation</name>
        <dbReference type="ChEBI" id="CHEBI:23378"/>
        <label>2</label>
    </ligand>
</feature>
<dbReference type="KEGG" id="halu:HUG12_01510"/>
<dbReference type="NCBIfam" id="TIGR02376">
    <property type="entry name" value="Cu_nitrite_red"/>
    <property type="match status" value="1"/>
</dbReference>
<dbReference type="Gene3D" id="2.60.40.420">
    <property type="entry name" value="Cupredoxins - blue copper proteins"/>
    <property type="match status" value="2"/>
</dbReference>
<dbReference type="GeneID" id="56036095"/>
<feature type="binding site" description="type 1 copper site" evidence="5">
    <location>
        <position position="136"/>
    </location>
    <ligand>
        <name>Cu cation</name>
        <dbReference type="ChEBI" id="CHEBI:23378"/>
        <label>1</label>
    </ligand>
</feature>
<dbReference type="SUPFAM" id="SSF49503">
    <property type="entry name" value="Cupredoxins"/>
    <property type="match status" value="2"/>
</dbReference>
<name>A0A7D5L8Y9_9EURY</name>
<dbReference type="AlphaFoldDB" id="A0A7D5L8Y9"/>
<evidence type="ECO:0000259" key="7">
    <source>
        <dbReference type="Pfam" id="PF07731"/>
    </source>
</evidence>
<dbReference type="RefSeq" id="WP_179267081.1">
    <property type="nucleotide sequence ID" value="NZ_CP058579.1"/>
</dbReference>
<comment type="cofactor">
    <cofactor evidence="5">
        <name>Cu(+)</name>
        <dbReference type="ChEBI" id="CHEBI:49552"/>
    </cofactor>
</comment>
<evidence type="ECO:0000256" key="5">
    <source>
        <dbReference type="PIRSR" id="PIRSR601287-1"/>
    </source>
</evidence>
<dbReference type="InterPro" id="IPR001287">
    <property type="entry name" value="NO2-reductase_Cu"/>
</dbReference>
<keyword evidence="1 5" id="KW-0479">Metal-binding</keyword>
<keyword evidence="4 5" id="KW-0186">Copper</keyword>
<comment type="cofactor">
    <cofactor evidence="5">
        <name>Cu(2+)</name>
        <dbReference type="ChEBI" id="CHEBI:29036"/>
    </cofactor>
</comment>
<keyword evidence="2" id="KW-0677">Repeat</keyword>
<evidence type="ECO:0000256" key="6">
    <source>
        <dbReference type="SAM" id="MobiDB-lite"/>
    </source>
</evidence>
<feature type="domain" description="Plastocyanin-like" evidence="7">
    <location>
        <begin position="106"/>
        <end position="195"/>
    </location>
</feature>
<feature type="binding site" description="type 1 copper site" evidence="5">
    <location>
        <position position="131"/>
    </location>
    <ligand>
        <name>Cu cation</name>
        <dbReference type="ChEBI" id="CHEBI:23378"/>
        <label>1</label>
    </ligand>
</feature>
<feature type="binding site" description="type 1 copper site" evidence="5">
    <location>
        <position position="181"/>
    </location>
    <ligand>
        <name>Cu cation</name>
        <dbReference type="ChEBI" id="CHEBI:23378"/>
        <label>1</label>
    </ligand>
</feature>
<feature type="binding site" description="type 1 copper site" evidence="5">
    <location>
        <position position="172"/>
    </location>
    <ligand>
        <name>Cu cation</name>
        <dbReference type="ChEBI" id="CHEBI:23378"/>
        <label>1</label>
    </ligand>
</feature>
<dbReference type="OrthoDB" id="12293at2157"/>
<feature type="binding site" description="type 1 copper site" evidence="5">
    <location>
        <position position="186"/>
    </location>
    <ligand>
        <name>Cu cation</name>
        <dbReference type="ChEBI" id="CHEBI:23378"/>
        <label>1</label>
    </ligand>
</feature>
<dbReference type="FunFam" id="2.60.40.420:FF:000093">
    <property type="entry name" value="Copper-containing nitrite reductase"/>
    <property type="match status" value="1"/>
</dbReference>
<reference evidence="8 9" key="1">
    <citation type="submission" date="2020-06" db="EMBL/GenBank/DDBJ databases">
        <title>NJ-3-1, isolated from saline soil.</title>
        <authorList>
            <person name="Cui H.L."/>
            <person name="Shi X."/>
        </authorList>
    </citation>
    <scope>NUCLEOTIDE SEQUENCE [LARGE SCALE GENOMIC DNA]</scope>
    <source>
        <strain evidence="8 9">NJ-3-1</strain>
    </source>
</reference>
<keyword evidence="3 8" id="KW-0560">Oxidoreductase</keyword>
<organism evidence="8 9">
    <name type="scientific">Halorarum salinum</name>
    <dbReference type="NCBI Taxonomy" id="2743089"/>
    <lineage>
        <taxon>Archaea</taxon>
        <taxon>Methanobacteriati</taxon>
        <taxon>Methanobacteriota</taxon>
        <taxon>Stenosarchaea group</taxon>
        <taxon>Halobacteria</taxon>
        <taxon>Halobacteriales</taxon>
        <taxon>Haloferacaceae</taxon>
        <taxon>Halorarum</taxon>
    </lineage>
</organism>
<accession>A0A7D5L8Y9</accession>
<evidence type="ECO:0000256" key="3">
    <source>
        <dbReference type="ARBA" id="ARBA00023002"/>
    </source>
</evidence>
<gene>
    <name evidence="8" type="primary">nirK</name>
    <name evidence="8" type="ORF">HUG12_01510</name>
</gene>
<dbReference type="EMBL" id="CP058579">
    <property type="protein sequence ID" value="QLG60495.1"/>
    <property type="molecule type" value="Genomic_DNA"/>
</dbReference>
<dbReference type="Proteomes" id="UP000509626">
    <property type="component" value="Chromosome"/>
</dbReference>
<dbReference type="PRINTS" id="PR00695">
    <property type="entry name" value="CUNO2RDTASE"/>
</dbReference>
<dbReference type="GO" id="GO:0005507">
    <property type="term" value="F:copper ion binding"/>
    <property type="evidence" value="ECO:0007669"/>
    <property type="project" value="InterPro"/>
</dbReference>
<dbReference type="InterPro" id="IPR008972">
    <property type="entry name" value="Cupredoxin"/>
</dbReference>
<evidence type="ECO:0000256" key="2">
    <source>
        <dbReference type="ARBA" id="ARBA00022737"/>
    </source>
</evidence>
<dbReference type="Pfam" id="PF07731">
    <property type="entry name" value="Cu-oxidase_2"/>
    <property type="match status" value="1"/>
</dbReference>